<keyword evidence="4" id="KW-1185">Reference proteome</keyword>
<organism evidence="3 4">
    <name type="scientific">Legionella tucsonensis</name>
    <dbReference type="NCBI Taxonomy" id="40335"/>
    <lineage>
        <taxon>Bacteria</taxon>
        <taxon>Pseudomonadati</taxon>
        <taxon>Pseudomonadota</taxon>
        <taxon>Gammaproteobacteria</taxon>
        <taxon>Legionellales</taxon>
        <taxon>Legionellaceae</taxon>
        <taxon>Legionella</taxon>
    </lineage>
</organism>
<feature type="transmembrane region" description="Helical" evidence="1">
    <location>
        <begin position="286"/>
        <end position="303"/>
    </location>
</feature>
<evidence type="ECO:0000259" key="2">
    <source>
        <dbReference type="Pfam" id="PF01757"/>
    </source>
</evidence>
<keyword evidence="1" id="KW-0472">Membrane</keyword>
<feature type="transmembrane region" description="Helical" evidence="1">
    <location>
        <begin position="158"/>
        <end position="177"/>
    </location>
</feature>
<reference evidence="3 4" key="1">
    <citation type="submission" date="2015-11" db="EMBL/GenBank/DDBJ databases">
        <title>Genomic analysis of 38 Legionella species identifies large and diverse effector repertoires.</title>
        <authorList>
            <person name="Burstein D."/>
            <person name="Amaro F."/>
            <person name="Zusman T."/>
            <person name="Lifshitz Z."/>
            <person name="Cohen O."/>
            <person name="Gilbert J.A."/>
            <person name="Pupko T."/>
            <person name="Shuman H.A."/>
            <person name="Segal G."/>
        </authorList>
    </citation>
    <scope>NUCLEOTIDE SEQUENCE [LARGE SCALE GENOMIC DNA]</scope>
    <source>
        <strain evidence="3 4">ATCC 49180</strain>
    </source>
</reference>
<name>A0A0W0ZTT5_9GAMM</name>
<evidence type="ECO:0000313" key="4">
    <source>
        <dbReference type="Proteomes" id="UP000054693"/>
    </source>
</evidence>
<protein>
    <submittedName>
        <fullName evidence="3">O-antigen acetylase</fullName>
    </submittedName>
</protein>
<dbReference type="Proteomes" id="UP000054693">
    <property type="component" value="Unassembled WGS sequence"/>
</dbReference>
<dbReference type="GO" id="GO:0000271">
    <property type="term" value="P:polysaccharide biosynthetic process"/>
    <property type="evidence" value="ECO:0007669"/>
    <property type="project" value="TreeGrafter"/>
</dbReference>
<feature type="transmembrane region" description="Helical" evidence="1">
    <location>
        <begin position="189"/>
        <end position="206"/>
    </location>
</feature>
<accession>A0A0W0ZTT5</accession>
<feature type="transmembrane region" description="Helical" evidence="1">
    <location>
        <begin position="86"/>
        <end position="103"/>
    </location>
</feature>
<feature type="transmembrane region" description="Helical" evidence="1">
    <location>
        <begin position="309"/>
        <end position="330"/>
    </location>
</feature>
<dbReference type="EMBL" id="LNZA01000001">
    <property type="protein sequence ID" value="KTD72240.1"/>
    <property type="molecule type" value="Genomic_DNA"/>
</dbReference>
<dbReference type="RefSeq" id="WP_058519401.1">
    <property type="nucleotide sequence ID" value="NZ_CAAAIP010000005.1"/>
</dbReference>
<dbReference type="PANTHER" id="PTHR23028:SF53">
    <property type="entry name" value="ACYL_TRANSF_3 DOMAIN-CONTAINING PROTEIN"/>
    <property type="match status" value="1"/>
</dbReference>
<dbReference type="InterPro" id="IPR050879">
    <property type="entry name" value="Acyltransferase_3"/>
</dbReference>
<dbReference type="PATRIC" id="fig|40335.7.peg.88"/>
<keyword evidence="1" id="KW-1133">Transmembrane helix</keyword>
<dbReference type="PANTHER" id="PTHR23028">
    <property type="entry name" value="ACETYLTRANSFERASE"/>
    <property type="match status" value="1"/>
</dbReference>
<feature type="domain" description="Acyltransferase 3" evidence="2">
    <location>
        <begin position="17"/>
        <end position="327"/>
    </location>
</feature>
<gene>
    <name evidence="3" type="ORF">Ltuc_0087</name>
</gene>
<dbReference type="Pfam" id="PF01757">
    <property type="entry name" value="Acyl_transf_3"/>
    <property type="match status" value="1"/>
</dbReference>
<feature type="transmembrane region" description="Helical" evidence="1">
    <location>
        <begin position="244"/>
        <end position="265"/>
    </location>
</feature>
<sequence>MNKNTLFTSDSTYFVCADGIRGLACLIVLITHATTMFFSNLSPYLAGSGKIGVWLFFILSAFLLTTRFKTTGFSSAQLFHYGVSRFLRIIPLYLFALVIYKFLGTTDIHSWKNVEEALFLKQGFSHLWTIPVEFKFYFYLPLLAYLFIKLSKNNNPSILILLFIILILLEQFFWPYWLTPINSIHVNHYFTPFTTGVFFAAIYDRLKQYVTPVSANWLGLATIIACLISLPITKKYFFKIPYDLSLANQFVYFGFLWAIFIVYNLQGKGFWGKILSTYFFRMIGKWSYSIYLFHWLVLMKYIQIWPNQIFAMLAAFVSAIGVGGIVYYFVEQPIEYLRKAAKTNFNQKKAWRLFLTE</sequence>
<feature type="transmembrane region" description="Helical" evidence="1">
    <location>
        <begin position="44"/>
        <end position="65"/>
    </location>
</feature>
<feature type="transmembrane region" description="Helical" evidence="1">
    <location>
        <begin position="213"/>
        <end position="232"/>
    </location>
</feature>
<dbReference type="AlphaFoldDB" id="A0A0W0ZTT5"/>
<proteinExistence type="predicted"/>
<feature type="transmembrane region" description="Helical" evidence="1">
    <location>
        <begin position="12"/>
        <end position="38"/>
    </location>
</feature>
<keyword evidence="1" id="KW-0812">Transmembrane</keyword>
<dbReference type="InterPro" id="IPR002656">
    <property type="entry name" value="Acyl_transf_3_dom"/>
</dbReference>
<dbReference type="GO" id="GO:0016020">
    <property type="term" value="C:membrane"/>
    <property type="evidence" value="ECO:0007669"/>
    <property type="project" value="TreeGrafter"/>
</dbReference>
<feature type="transmembrane region" description="Helical" evidence="1">
    <location>
        <begin position="123"/>
        <end position="146"/>
    </location>
</feature>
<dbReference type="GO" id="GO:0016747">
    <property type="term" value="F:acyltransferase activity, transferring groups other than amino-acyl groups"/>
    <property type="evidence" value="ECO:0007669"/>
    <property type="project" value="InterPro"/>
</dbReference>
<evidence type="ECO:0000313" key="3">
    <source>
        <dbReference type="EMBL" id="KTD72240.1"/>
    </source>
</evidence>
<comment type="caution">
    <text evidence="3">The sequence shown here is derived from an EMBL/GenBank/DDBJ whole genome shotgun (WGS) entry which is preliminary data.</text>
</comment>
<dbReference type="STRING" id="40335.Ltuc_0087"/>
<evidence type="ECO:0000256" key="1">
    <source>
        <dbReference type="SAM" id="Phobius"/>
    </source>
</evidence>